<dbReference type="Gene3D" id="3.40.50.300">
    <property type="entry name" value="P-loop containing nucleotide triphosphate hydrolases"/>
    <property type="match status" value="1"/>
</dbReference>
<evidence type="ECO:0000256" key="8">
    <source>
        <dbReference type="ARBA" id="ARBA00022840"/>
    </source>
</evidence>
<dbReference type="GO" id="GO:0016887">
    <property type="term" value="F:ATP hydrolysis activity"/>
    <property type="evidence" value="ECO:0007669"/>
    <property type="project" value="RHEA"/>
</dbReference>
<dbReference type="SUPFAM" id="SSF48024">
    <property type="entry name" value="N-terminal domain of DnaB helicase"/>
    <property type="match status" value="1"/>
</dbReference>
<keyword evidence="5 14" id="KW-0547">Nucleotide-binding</keyword>
<dbReference type="GO" id="GO:0003677">
    <property type="term" value="F:DNA binding"/>
    <property type="evidence" value="ECO:0007669"/>
    <property type="project" value="UniProtKB-UniRule"/>
</dbReference>
<evidence type="ECO:0000256" key="1">
    <source>
        <dbReference type="ARBA" id="ARBA00008428"/>
    </source>
</evidence>
<sequence length="525" mass="57646">MNARIHPQSHWLERRAETAENARIMAEPIRLVPPVEGAPQTLPCNIEAEAALLGALMIDNRLVEDVQLKLRPEHFFEAVHGRIYDAVLRLVDRNMVANPVTLKPMFDGDEAMKELGGPAYLAQLTGSGAALIGARDFAEQVYDLALLRELIGVGRGMVEKALDTSESVDPKGQIEEAEVALYKVAEQGGEQGGTKSFLQATRIAVAQAEKAQNSGGHISGVTTGLEDVNHRTGGLQRSDLLILAGRPGMGKTSLATNIAFNAAQRYQRDIADGIDPAKTLGAPVAFFSLEMSADQLATRILAENSGVVGSKIRSGSLSRDEFNQFARAAAELENLPLYIDDTPGLTIAALRTRARRMKRKHGIGLIIVDYLQLLTGGGKNSGDNRVQEISEISRGLKTLAKELNVPVMALSQLSRAVEQREDKRPQLSDLRESGSIEQDADIVLFVYREEYYVQSREPKGDSADPKADEAYRQWQLEMQEAFQKAELIIAKQRHGATGKVRLKFESNITKFSDYIDDTYLPQRMG</sequence>
<dbReference type="Proteomes" id="UP000033202">
    <property type="component" value="Unassembled WGS sequence"/>
</dbReference>
<evidence type="ECO:0000313" key="16">
    <source>
        <dbReference type="EMBL" id="GAO40716.1"/>
    </source>
</evidence>
<dbReference type="SUPFAM" id="SSF52540">
    <property type="entry name" value="P-loop containing nucleoside triphosphate hydrolases"/>
    <property type="match status" value="1"/>
</dbReference>
<evidence type="ECO:0000256" key="3">
    <source>
        <dbReference type="ARBA" id="ARBA00022515"/>
    </source>
</evidence>
<evidence type="ECO:0000256" key="12">
    <source>
        <dbReference type="ARBA" id="ARBA00048954"/>
    </source>
</evidence>
<dbReference type="GO" id="GO:1990077">
    <property type="term" value="C:primosome complex"/>
    <property type="evidence" value="ECO:0007669"/>
    <property type="project" value="UniProtKB-UniRule"/>
</dbReference>
<evidence type="ECO:0000256" key="2">
    <source>
        <dbReference type="ARBA" id="ARBA00011643"/>
    </source>
</evidence>
<reference evidence="16 17" key="1">
    <citation type="submission" date="2015-04" db="EMBL/GenBank/DDBJ databases">
        <title>Whole genome shotgun sequence of Sphingomonas changbaiensis NBRC 104936.</title>
        <authorList>
            <person name="Katano-Makiyama Y."/>
            <person name="Hosoyama A."/>
            <person name="Hashimoto M."/>
            <person name="Noguchi M."/>
            <person name="Tsuchikane K."/>
            <person name="Ohji S."/>
            <person name="Yamazoe A."/>
            <person name="Ichikawa N."/>
            <person name="Kimura A."/>
            <person name="Fujita N."/>
        </authorList>
    </citation>
    <scope>NUCLEOTIDE SEQUENCE [LARGE SCALE GENOMIC DNA]</scope>
    <source>
        <strain evidence="16 17">NBRC 104936</strain>
    </source>
</reference>
<evidence type="ECO:0000256" key="6">
    <source>
        <dbReference type="ARBA" id="ARBA00022801"/>
    </source>
</evidence>
<dbReference type="InterPro" id="IPR003593">
    <property type="entry name" value="AAA+_ATPase"/>
</dbReference>
<keyword evidence="7 14" id="KW-0347">Helicase</keyword>
<dbReference type="Gene3D" id="1.10.860.10">
    <property type="entry name" value="DNAb Helicase, Chain A"/>
    <property type="match status" value="1"/>
</dbReference>
<organism evidence="16 17">
    <name type="scientific">Sphingomonas changbaiensis NBRC 104936</name>
    <dbReference type="NCBI Taxonomy" id="1219043"/>
    <lineage>
        <taxon>Bacteria</taxon>
        <taxon>Pseudomonadati</taxon>
        <taxon>Pseudomonadota</taxon>
        <taxon>Alphaproteobacteria</taxon>
        <taxon>Sphingomonadales</taxon>
        <taxon>Sphingomonadaceae</taxon>
        <taxon>Sphingomonas</taxon>
    </lineage>
</organism>
<dbReference type="STRING" id="1219043.SCH01S_51_00470"/>
<dbReference type="InterPro" id="IPR016136">
    <property type="entry name" value="DNA_helicase_N/primase_C"/>
</dbReference>
<dbReference type="GO" id="GO:0006269">
    <property type="term" value="P:DNA replication, synthesis of primer"/>
    <property type="evidence" value="ECO:0007669"/>
    <property type="project" value="UniProtKB-UniRule"/>
</dbReference>
<dbReference type="InterPro" id="IPR027417">
    <property type="entry name" value="P-loop_NTPase"/>
</dbReference>
<keyword evidence="8 14" id="KW-0067">ATP-binding</keyword>
<dbReference type="EMBL" id="BBWU01000051">
    <property type="protein sequence ID" value="GAO40716.1"/>
    <property type="molecule type" value="Genomic_DNA"/>
</dbReference>
<comment type="caution">
    <text evidence="16">The sequence shown here is derived from an EMBL/GenBank/DDBJ whole genome shotgun (WGS) entry which is preliminary data.</text>
</comment>
<dbReference type="AlphaFoldDB" id="A0A0E9MTF4"/>
<comment type="catalytic activity">
    <reaction evidence="12 14">
        <text>ATP + H2O = ADP + phosphate + H(+)</text>
        <dbReference type="Rhea" id="RHEA:13065"/>
        <dbReference type="ChEBI" id="CHEBI:15377"/>
        <dbReference type="ChEBI" id="CHEBI:15378"/>
        <dbReference type="ChEBI" id="CHEBI:30616"/>
        <dbReference type="ChEBI" id="CHEBI:43474"/>
        <dbReference type="ChEBI" id="CHEBI:456216"/>
        <dbReference type="EC" id="5.6.2.3"/>
    </reaction>
</comment>
<feature type="domain" description="SF4 helicase" evidence="15">
    <location>
        <begin position="214"/>
        <end position="518"/>
    </location>
</feature>
<dbReference type="CDD" id="cd00984">
    <property type="entry name" value="DnaB_C"/>
    <property type="match status" value="1"/>
</dbReference>
<dbReference type="FunFam" id="3.40.50.300:FF:000076">
    <property type="entry name" value="Replicative DNA helicase"/>
    <property type="match status" value="1"/>
</dbReference>
<dbReference type="Pfam" id="PF03796">
    <property type="entry name" value="DnaB_C"/>
    <property type="match status" value="1"/>
</dbReference>
<keyword evidence="9 14" id="KW-0238">DNA-binding</keyword>
<dbReference type="PANTHER" id="PTHR30153">
    <property type="entry name" value="REPLICATIVE DNA HELICASE DNAB"/>
    <property type="match status" value="1"/>
</dbReference>
<dbReference type="InterPro" id="IPR036185">
    <property type="entry name" value="DNA_heli_DnaB-like_N_sf"/>
</dbReference>
<evidence type="ECO:0000256" key="4">
    <source>
        <dbReference type="ARBA" id="ARBA00022705"/>
    </source>
</evidence>
<dbReference type="Pfam" id="PF00772">
    <property type="entry name" value="DnaB"/>
    <property type="match status" value="1"/>
</dbReference>
<dbReference type="GO" id="GO:0005829">
    <property type="term" value="C:cytosol"/>
    <property type="evidence" value="ECO:0007669"/>
    <property type="project" value="TreeGrafter"/>
</dbReference>
<evidence type="ECO:0000256" key="5">
    <source>
        <dbReference type="ARBA" id="ARBA00022741"/>
    </source>
</evidence>
<keyword evidence="4 14" id="KW-0235">DNA replication</keyword>
<keyword evidence="3 14" id="KW-0639">Primosome</keyword>
<dbReference type="PANTHER" id="PTHR30153:SF2">
    <property type="entry name" value="REPLICATIVE DNA HELICASE"/>
    <property type="match status" value="1"/>
</dbReference>
<evidence type="ECO:0000256" key="9">
    <source>
        <dbReference type="ARBA" id="ARBA00023125"/>
    </source>
</evidence>
<keyword evidence="6 14" id="KW-0378">Hydrolase</keyword>
<evidence type="ECO:0000313" key="17">
    <source>
        <dbReference type="Proteomes" id="UP000033202"/>
    </source>
</evidence>
<dbReference type="GO" id="GO:0042802">
    <property type="term" value="F:identical protein binding"/>
    <property type="evidence" value="ECO:0007669"/>
    <property type="project" value="UniProtKB-ARBA"/>
</dbReference>
<dbReference type="InterPro" id="IPR007692">
    <property type="entry name" value="DNA_helicase_DnaB"/>
</dbReference>
<dbReference type="NCBIfam" id="NF006606">
    <property type="entry name" value="PRK09165.1"/>
    <property type="match status" value="1"/>
</dbReference>
<protein>
    <recommendedName>
        <fullName evidence="13 14">Replicative DNA helicase</fullName>
        <ecNumber evidence="13 14">5.6.2.3</ecNumber>
    </recommendedName>
</protein>
<evidence type="ECO:0000256" key="14">
    <source>
        <dbReference type="RuleBase" id="RU362085"/>
    </source>
</evidence>
<dbReference type="NCBIfam" id="TIGR00665">
    <property type="entry name" value="DnaB"/>
    <property type="match status" value="1"/>
</dbReference>
<evidence type="ECO:0000259" key="15">
    <source>
        <dbReference type="PROSITE" id="PS51199"/>
    </source>
</evidence>
<evidence type="ECO:0000256" key="11">
    <source>
        <dbReference type="ARBA" id="ARBA00044932"/>
    </source>
</evidence>
<comment type="subunit">
    <text evidence="2">Homohexamer.</text>
</comment>
<dbReference type="InterPro" id="IPR007694">
    <property type="entry name" value="DNA_helicase_DnaB-like_C"/>
</dbReference>
<comment type="similarity">
    <text evidence="1 14">Belongs to the helicase family. DnaB subfamily.</text>
</comment>
<proteinExistence type="inferred from homology"/>
<evidence type="ECO:0000256" key="7">
    <source>
        <dbReference type="ARBA" id="ARBA00022806"/>
    </source>
</evidence>
<dbReference type="EC" id="5.6.2.3" evidence="13 14"/>
<gene>
    <name evidence="16" type="primary">dnaB</name>
    <name evidence="16" type="ORF">SCH01S_51_00470</name>
</gene>
<dbReference type="SMART" id="SM00382">
    <property type="entry name" value="AAA"/>
    <property type="match status" value="1"/>
</dbReference>
<accession>A0A0E9MTF4</accession>
<keyword evidence="17" id="KW-1185">Reference proteome</keyword>
<evidence type="ECO:0000256" key="13">
    <source>
        <dbReference type="NCBIfam" id="TIGR00665"/>
    </source>
</evidence>
<dbReference type="InterPro" id="IPR007693">
    <property type="entry name" value="DNA_helicase_DnaB-like_N"/>
</dbReference>
<dbReference type="PROSITE" id="PS51199">
    <property type="entry name" value="SF4_HELICASE"/>
    <property type="match status" value="1"/>
</dbReference>
<comment type="function">
    <text evidence="11 14">The main replicative DNA helicase, it participates in initiation and elongation during chromosome replication. Travels ahead of the DNA replisome, separating dsDNA into templates for DNA synthesis. A processive ATP-dependent 5'-3' DNA helicase it has DNA-dependent ATPase activity.</text>
</comment>
<dbReference type="GO" id="GO:0005524">
    <property type="term" value="F:ATP binding"/>
    <property type="evidence" value="ECO:0007669"/>
    <property type="project" value="UniProtKB-UniRule"/>
</dbReference>
<evidence type="ECO:0000256" key="10">
    <source>
        <dbReference type="ARBA" id="ARBA00023235"/>
    </source>
</evidence>
<name>A0A0E9MTF4_9SPHN</name>
<dbReference type="GO" id="GO:0043139">
    <property type="term" value="F:5'-3' DNA helicase activity"/>
    <property type="evidence" value="ECO:0007669"/>
    <property type="project" value="UniProtKB-EC"/>
</dbReference>
<keyword evidence="10" id="KW-0413">Isomerase</keyword>